<dbReference type="GO" id="GO:0016020">
    <property type="term" value="C:membrane"/>
    <property type="evidence" value="ECO:0007669"/>
    <property type="project" value="TreeGrafter"/>
</dbReference>
<feature type="domain" description="Peptidase M1 membrane alanine aminopeptidase" evidence="11">
    <location>
        <begin position="253"/>
        <end position="478"/>
    </location>
</feature>
<evidence type="ECO:0000256" key="3">
    <source>
        <dbReference type="ARBA" id="ARBA00022723"/>
    </source>
</evidence>
<keyword evidence="15" id="KW-1185">Reference proteome</keyword>
<reference evidence="14" key="1">
    <citation type="submission" date="2022-03" db="EMBL/GenBank/DDBJ databases">
        <authorList>
            <person name="Legras J.-L."/>
            <person name="Devillers H."/>
            <person name="Grondin C."/>
        </authorList>
    </citation>
    <scope>NUCLEOTIDE SEQUENCE</scope>
    <source>
        <strain evidence="14">CLIB 1423</strain>
    </source>
</reference>
<evidence type="ECO:0000256" key="4">
    <source>
        <dbReference type="ARBA" id="ARBA00022801"/>
    </source>
</evidence>
<accession>A0A9P0VYA2</accession>
<comment type="caution">
    <text evidence="14">The sequence shown here is derived from an EMBL/GenBank/DDBJ whole genome shotgun (WGS) entry which is preliminary data.</text>
</comment>
<evidence type="ECO:0000259" key="12">
    <source>
        <dbReference type="Pfam" id="PF11838"/>
    </source>
</evidence>
<dbReference type="Gene3D" id="2.60.40.1730">
    <property type="entry name" value="tricorn interacting facor f3 domain"/>
    <property type="match status" value="1"/>
</dbReference>
<feature type="binding site" evidence="8">
    <location>
        <position position="319"/>
    </location>
    <ligand>
        <name>Zn(2+)</name>
        <dbReference type="ChEBI" id="CHEBI:29105"/>
        <note>catalytic</note>
    </ligand>
</feature>
<feature type="domain" description="Aminopeptidase N-like N-terminal" evidence="13">
    <location>
        <begin position="13"/>
        <end position="216"/>
    </location>
</feature>
<keyword evidence="4 10" id="KW-0378">Hydrolase</keyword>
<dbReference type="Pfam" id="PF17900">
    <property type="entry name" value="Peptidase_M1_N"/>
    <property type="match status" value="1"/>
</dbReference>
<dbReference type="EC" id="3.4.11.-" evidence="10"/>
<dbReference type="GO" id="GO:0006508">
    <property type="term" value="P:proteolysis"/>
    <property type="evidence" value="ECO:0007669"/>
    <property type="project" value="UniProtKB-KW"/>
</dbReference>
<gene>
    <name evidence="14" type="ORF">CLIB1423_07S05248</name>
</gene>
<dbReference type="GO" id="GO:0008270">
    <property type="term" value="F:zinc ion binding"/>
    <property type="evidence" value="ECO:0007669"/>
    <property type="project" value="UniProtKB-UniRule"/>
</dbReference>
<evidence type="ECO:0000259" key="11">
    <source>
        <dbReference type="Pfam" id="PF01433"/>
    </source>
</evidence>
<dbReference type="SUPFAM" id="SSF63737">
    <property type="entry name" value="Leukotriene A4 hydrolase N-terminal domain"/>
    <property type="match status" value="1"/>
</dbReference>
<dbReference type="CDD" id="cd09601">
    <property type="entry name" value="M1_APN-Q_like"/>
    <property type="match status" value="1"/>
</dbReference>
<dbReference type="PANTHER" id="PTHR11533">
    <property type="entry name" value="PROTEASE M1 ZINC METALLOPROTEASE"/>
    <property type="match status" value="1"/>
</dbReference>
<dbReference type="AlphaFoldDB" id="A0A9P0VYA2"/>
<comment type="similarity">
    <text evidence="1 10">Belongs to the peptidase M1 family.</text>
</comment>
<dbReference type="InterPro" id="IPR045357">
    <property type="entry name" value="Aminopeptidase_N-like_N"/>
</dbReference>
<keyword evidence="3 8" id="KW-0479">Metal-binding</keyword>
<dbReference type="PANTHER" id="PTHR11533:SF299">
    <property type="entry name" value="AMINOPEPTIDASE"/>
    <property type="match status" value="1"/>
</dbReference>
<keyword evidence="6 10" id="KW-0482">Metalloprotease</keyword>
<dbReference type="InterPro" id="IPR034016">
    <property type="entry name" value="M1_APN-typ"/>
</dbReference>
<name>A0A9P0VYA2_9ASCO</name>
<protein>
    <recommendedName>
        <fullName evidence="10">Aminopeptidase</fullName>
        <ecNumber evidence="10">3.4.11.-</ecNumber>
    </recommendedName>
</protein>
<dbReference type="InterPro" id="IPR001930">
    <property type="entry name" value="Peptidase_M1"/>
</dbReference>
<evidence type="ECO:0000256" key="5">
    <source>
        <dbReference type="ARBA" id="ARBA00022833"/>
    </source>
</evidence>
<dbReference type="OrthoDB" id="10031169at2759"/>
<feature type="active site" description="Proton acceptor" evidence="7">
    <location>
        <position position="320"/>
    </location>
</feature>
<evidence type="ECO:0000256" key="7">
    <source>
        <dbReference type="PIRSR" id="PIRSR634016-1"/>
    </source>
</evidence>
<evidence type="ECO:0000313" key="14">
    <source>
        <dbReference type="EMBL" id="CAH2352687.1"/>
    </source>
</evidence>
<comment type="cofactor">
    <cofactor evidence="8 10">
        <name>Zn(2+)</name>
        <dbReference type="ChEBI" id="CHEBI:29105"/>
    </cofactor>
    <text evidence="8 10">Binds 1 zinc ion per subunit.</text>
</comment>
<dbReference type="EMBL" id="CAKXYY010000007">
    <property type="protein sequence ID" value="CAH2352687.1"/>
    <property type="molecule type" value="Genomic_DNA"/>
</dbReference>
<dbReference type="PRINTS" id="PR00756">
    <property type="entry name" value="ALADIPTASE"/>
</dbReference>
<dbReference type="Pfam" id="PF11838">
    <property type="entry name" value="ERAP1_C"/>
    <property type="match status" value="1"/>
</dbReference>
<evidence type="ECO:0000256" key="8">
    <source>
        <dbReference type="PIRSR" id="PIRSR634016-3"/>
    </source>
</evidence>
<sequence length="900" mass="101347">MSTLLSEKNAFIPSLYKLSLSIDHNKSTFKGLICIDLVANASKFKDSGDFEVTLNSSKIVVTSATLKLNTEISDSQQAEEKLKIVYNKDKEQVTFSKQDVKVVQPQCSLVLEYVGQLNQIKTYSDPTFGLYKTNYLDTVSGTSTNYILATHNQPCFTRKVFPLIDEIGFKVPIKLELETLNKFKAISNAKLESKEPISMSELALFKFKQTPPISGHLFSLVLGDLECRSIDEGDESIPISFYTPIGEGNKAAYPLSVASKILPFLSKQLQTPYPLEKLDFAAIPFLSDVVMENWGLITLLSEQVLNSSSKQQIRQLISHELVHQWVGNLATFNDWKWMWLNESFATWLGNVILKKIEIEVEDKQNFALNTIIEKHQEMVSSNVSISEFTNSLSGYILNCTTSNTGDLFNREVYEKGISLLNMIASVLAGGEENEYTNMLQGVSNFIEKYKYTSASGDELWKCLDERTGAPLIEIIDSFTANHGFPIVEVKLENGNLISSIDQEGFELALFSKSTDGKLKTIITKERKTILAENESSFVCLSNVGYYQVKYSLSVLPSLVANFGRLSSTDLLTVITDYGYFLQSAQDSSPDELIVYVKLMDIFASSESSVDFNVLSVALSFLEKINNILLHYSTYDEFSKWLSNFTVKLSNKIGSWDLQLKRGDTYSPAEMSARNSILLLNLQNPDFQSIGKKLFRNLVNPGMTKPFTPKELIPSIFNLVMSSASQKEYKQVLAFVKNSEGSVLDNTNSSKEYFQTCAISSLSFVNSQDLLSKSLNFVLTNIDSKLIELALIGFQYKHDKDAKLKLFQWYSVNYGTLVLRSLQQNNSWSVQLKSTLHNLTRLILGDIMVFDPELLKLKSDFVEKGKKLPEHGLIDTLSQKQEENDYKVVIGSYYENLIRTL</sequence>
<dbReference type="InterPro" id="IPR042097">
    <property type="entry name" value="Aminopeptidase_N-like_N_sf"/>
</dbReference>
<feature type="domain" description="ERAP1-like C-terminal" evidence="12">
    <location>
        <begin position="543"/>
        <end position="835"/>
    </location>
</feature>
<feature type="binding site" evidence="8">
    <location>
        <position position="323"/>
    </location>
    <ligand>
        <name>Zn(2+)</name>
        <dbReference type="ChEBI" id="CHEBI:29105"/>
        <note>catalytic</note>
    </ligand>
</feature>
<dbReference type="GO" id="GO:0043171">
    <property type="term" value="P:peptide catabolic process"/>
    <property type="evidence" value="ECO:0007669"/>
    <property type="project" value="TreeGrafter"/>
</dbReference>
<keyword evidence="10" id="KW-0031">Aminopeptidase</keyword>
<dbReference type="InterPro" id="IPR014782">
    <property type="entry name" value="Peptidase_M1_dom"/>
</dbReference>
<evidence type="ECO:0000256" key="10">
    <source>
        <dbReference type="RuleBase" id="RU364040"/>
    </source>
</evidence>
<feature type="site" description="Transition state stabilizer" evidence="9">
    <location>
        <position position="413"/>
    </location>
</feature>
<evidence type="ECO:0000256" key="9">
    <source>
        <dbReference type="PIRSR" id="PIRSR634016-4"/>
    </source>
</evidence>
<dbReference type="Proteomes" id="UP000837801">
    <property type="component" value="Unassembled WGS sequence"/>
</dbReference>
<proteinExistence type="inferred from homology"/>
<dbReference type="InterPro" id="IPR027268">
    <property type="entry name" value="Peptidase_M4/M1_CTD_sf"/>
</dbReference>
<dbReference type="GO" id="GO:0005737">
    <property type="term" value="C:cytoplasm"/>
    <property type="evidence" value="ECO:0007669"/>
    <property type="project" value="TreeGrafter"/>
</dbReference>
<evidence type="ECO:0000256" key="2">
    <source>
        <dbReference type="ARBA" id="ARBA00022670"/>
    </source>
</evidence>
<dbReference type="InterPro" id="IPR024571">
    <property type="entry name" value="ERAP1-like_C_dom"/>
</dbReference>
<dbReference type="Pfam" id="PF01433">
    <property type="entry name" value="Peptidase_M1"/>
    <property type="match status" value="1"/>
</dbReference>
<keyword evidence="5 8" id="KW-0862">Zinc</keyword>
<organism evidence="14 15">
    <name type="scientific">[Candida] railenensis</name>
    <dbReference type="NCBI Taxonomy" id="45579"/>
    <lineage>
        <taxon>Eukaryota</taxon>
        <taxon>Fungi</taxon>
        <taxon>Dikarya</taxon>
        <taxon>Ascomycota</taxon>
        <taxon>Saccharomycotina</taxon>
        <taxon>Pichiomycetes</taxon>
        <taxon>Debaryomycetaceae</taxon>
        <taxon>Kurtzmaniella</taxon>
    </lineage>
</organism>
<keyword evidence="2 10" id="KW-0645">Protease</keyword>
<dbReference type="SUPFAM" id="SSF55486">
    <property type="entry name" value="Metalloproteases ('zincins'), catalytic domain"/>
    <property type="match status" value="1"/>
</dbReference>
<evidence type="ECO:0000256" key="6">
    <source>
        <dbReference type="ARBA" id="ARBA00023049"/>
    </source>
</evidence>
<dbReference type="InterPro" id="IPR050344">
    <property type="entry name" value="Peptidase_M1_aminopeptidases"/>
</dbReference>
<evidence type="ECO:0000313" key="15">
    <source>
        <dbReference type="Proteomes" id="UP000837801"/>
    </source>
</evidence>
<dbReference type="GO" id="GO:0070006">
    <property type="term" value="F:metalloaminopeptidase activity"/>
    <property type="evidence" value="ECO:0007669"/>
    <property type="project" value="TreeGrafter"/>
</dbReference>
<evidence type="ECO:0000256" key="1">
    <source>
        <dbReference type="ARBA" id="ARBA00010136"/>
    </source>
</evidence>
<dbReference type="GO" id="GO:0042277">
    <property type="term" value="F:peptide binding"/>
    <property type="evidence" value="ECO:0007669"/>
    <property type="project" value="TreeGrafter"/>
</dbReference>
<dbReference type="Gene3D" id="1.10.390.10">
    <property type="entry name" value="Neutral Protease Domain 2"/>
    <property type="match status" value="1"/>
</dbReference>
<dbReference type="Gene3D" id="1.25.50.20">
    <property type="match status" value="1"/>
</dbReference>
<feature type="binding site" evidence="8">
    <location>
        <position position="342"/>
    </location>
    <ligand>
        <name>Zn(2+)</name>
        <dbReference type="ChEBI" id="CHEBI:29105"/>
        <note>catalytic</note>
    </ligand>
</feature>
<evidence type="ECO:0000259" key="13">
    <source>
        <dbReference type="Pfam" id="PF17900"/>
    </source>
</evidence>